<accession>A0A937XCW5</accession>
<evidence type="ECO:0000313" key="2">
    <source>
        <dbReference type="Proteomes" id="UP000748308"/>
    </source>
</evidence>
<evidence type="ECO:0000313" key="1">
    <source>
        <dbReference type="EMBL" id="MBM3318161.1"/>
    </source>
</evidence>
<sequence>MPLIFQRAVRKAQEENRRLGIPNVYEGDDKLIFELPNGELTTIDPETGKEWPIPVRRRTRQ</sequence>
<dbReference type="EMBL" id="VGIY01000278">
    <property type="protein sequence ID" value="MBM3318161.1"/>
    <property type="molecule type" value="Genomic_DNA"/>
</dbReference>
<proteinExistence type="predicted"/>
<protein>
    <submittedName>
        <fullName evidence="1">Uncharacterized protein</fullName>
    </submittedName>
</protein>
<name>A0A937XCW5_UNCEI</name>
<comment type="caution">
    <text evidence="1">The sequence shown here is derived from an EMBL/GenBank/DDBJ whole genome shotgun (WGS) entry which is preliminary data.</text>
</comment>
<organism evidence="1 2">
    <name type="scientific">Eiseniibacteriota bacterium</name>
    <dbReference type="NCBI Taxonomy" id="2212470"/>
    <lineage>
        <taxon>Bacteria</taxon>
        <taxon>Candidatus Eiseniibacteriota</taxon>
    </lineage>
</organism>
<reference evidence="1" key="1">
    <citation type="submission" date="2019-03" db="EMBL/GenBank/DDBJ databases">
        <title>Lake Tanganyika Metagenome-Assembled Genomes (MAGs).</title>
        <authorList>
            <person name="Tran P."/>
        </authorList>
    </citation>
    <scope>NUCLEOTIDE SEQUENCE</scope>
    <source>
        <strain evidence="1">M_DeepCast_400m_m2_100</strain>
    </source>
</reference>
<gene>
    <name evidence="1" type="ORF">FJY75_09975</name>
</gene>
<dbReference type="AlphaFoldDB" id="A0A937XCW5"/>
<dbReference type="Proteomes" id="UP000748308">
    <property type="component" value="Unassembled WGS sequence"/>
</dbReference>